<dbReference type="PANTHER" id="PTHR42760:SF115">
    <property type="entry name" value="3-OXOACYL-[ACYL-CARRIER-PROTEIN] REDUCTASE FABG"/>
    <property type="match status" value="1"/>
</dbReference>
<dbReference type="PRINTS" id="PR00080">
    <property type="entry name" value="SDRFAMILY"/>
</dbReference>
<evidence type="ECO:0000256" key="1">
    <source>
        <dbReference type="ARBA" id="ARBA00006484"/>
    </source>
</evidence>
<dbReference type="NCBIfam" id="NF005309">
    <property type="entry name" value="PRK06841.1"/>
    <property type="match status" value="1"/>
</dbReference>
<dbReference type="SUPFAM" id="SSF51735">
    <property type="entry name" value="NAD(P)-binding Rossmann-fold domains"/>
    <property type="match status" value="1"/>
</dbReference>
<comment type="similarity">
    <text evidence="1">Belongs to the short-chain dehydrogenases/reductases (SDR) family.</text>
</comment>
<protein>
    <submittedName>
        <fullName evidence="5">D-threitol dehydrogenase</fullName>
    </submittedName>
</protein>
<dbReference type="InterPro" id="IPR002347">
    <property type="entry name" value="SDR_fam"/>
</dbReference>
<dbReference type="Gene3D" id="3.40.50.720">
    <property type="entry name" value="NAD(P)-binding Rossmann-like Domain"/>
    <property type="match status" value="1"/>
</dbReference>
<feature type="region of interest" description="Disordered" evidence="3">
    <location>
        <begin position="1"/>
        <end position="21"/>
    </location>
</feature>
<keyword evidence="6" id="KW-1185">Reference proteome</keyword>
<reference evidence="5 6" key="1">
    <citation type="submission" date="2020-05" db="EMBL/GenBank/DDBJ databases">
        <title>MicrobeNet Type strains.</title>
        <authorList>
            <person name="Nicholson A.C."/>
        </authorList>
    </citation>
    <scope>NUCLEOTIDE SEQUENCE [LARGE SCALE GENOMIC DNA]</scope>
    <source>
        <strain evidence="5 6">JCM 14547</strain>
    </source>
</reference>
<organism evidence="5 6">
    <name type="scientific">Pseudokineococcus marinus</name>
    <dbReference type="NCBI Taxonomy" id="351215"/>
    <lineage>
        <taxon>Bacteria</taxon>
        <taxon>Bacillati</taxon>
        <taxon>Actinomycetota</taxon>
        <taxon>Actinomycetes</taxon>
        <taxon>Kineosporiales</taxon>
        <taxon>Kineosporiaceae</taxon>
        <taxon>Pseudokineococcus</taxon>
    </lineage>
</organism>
<dbReference type="InterPro" id="IPR020904">
    <property type="entry name" value="Sc_DH/Rdtase_CS"/>
</dbReference>
<dbReference type="InterPro" id="IPR057326">
    <property type="entry name" value="KR_dom"/>
</dbReference>
<dbReference type="CDD" id="cd05233">
    <property type="entry name" value="SDR_c"/>
    <property type="match status" value="1"/>
</dbReference>
<dbReference type="PROSITE" id="PS00061">
    <property type="entry name" value="ADH_SHORT"/>
    <property type="match status" value="1"/>
</dbReference>
<sequence>MSTHDDRTPATTPPAAPADEQVDLSLRLDGRTALVTGGVSGIGSAVCGLLADRGARVVVVDVAEDAARARAGELAGPAAGQHLAVACDVTDAASVEAAVDTAVAATGRVDVLVTCAGIAVLDPAEDLSDEAWSRTLAVNLTGTFLVARAVGRRMLAAGYGRVVTMASQAATVALDGHAAYCASKAGVVGLTRVLALEWAGRGVTANSVSPTVVLTALGRSAWGGQKGEDAKAQIPTGRFALPDEVAAAVLYLSSGAAGMVNGHDLVVDGGYTIR</sequence>
<dbReference type="AlphaFoldDB" id="A0A849C0Q1"/>
<dbReference type="Pfam" id="PF13561">
    <property type="entry name" value="adh_short_C2"/>
    <property type="match status" value="1"/>
</dbReference>
<evidence type="ECO:0000256" key="3">
    <source>
        <dbReference type="SAM" id="MobiDB-lite"/>
    </source>
</evidence>
<dbReference type="PANTHER" id="PTHR42760">
    <property type="entry name" value="SHORT-CHAIN DEHYDROGENASES/REDUCTASES FAMILY MEMBER"/>
    <property type="match status" value="1"/>
</dbReference>
<dbReference type="SMART" id="SM00822">
    <property type="entry name" value="PKS_KR"/>
    <property type="match status" value="1"/>
</dbReference>
<dbReference type="Proteomes" id="UP000555552">
    <property type="component" value="Unassembled WGS sequence"/>
</dbReference>
<keyword evidence="2" id="KW-0560">Oxidoreductase</keyword>
<comment type="caution">
    <text evidence="5">The sequence shown here is derived from an EMBL/GenBank/DDBJ whole genome shotgun (WGS) entry which is preliminary data.</text>
</comment>
<evidence type="ECO:0000259" key="4">
    <source>
        <dbReference type="SMART" id="SM00822"/>
    </source>
</evidence>
<evidence type="ECO:0000256" key="2">
    <source>
        <dbReference type="ARBA" id="ARBA00023002"/>
    </source>
</evidence>
<dbReference type="GO" id="GO:0016616">
    <property type="term" value="F:oxidoreductase activity, acting on the CH-OH group of donors, NAD or NADP as acceptor"/>
    <property type="evidence" value="ECO:0007669"/>
    <property type="project" value="TreeGrafter"/>
</dbReference>
<dbReference type="FunFam" id="3.40.50.720:FF:000084">
    <property type="entry name" value="Short-chain dehydrogenase reductase"/>
    <property type="match status" value="1"/>
</dbReference>
<dbReference type="InterPro" id="IPR036291">
    <property type="entry name" value="NAD(P)-bd_dom_sf"/>
</dbReference>
<evidence type="ECO:0000313" key="5">
    <source>
        <dbReference type="EMBL" id="NNH23268.1"/>
    </source>
</evidence>
<evidence type="ECO:0000313" key="6">
    <source>
        <dbReference type="Proteomes" id="UP000555552"/>
    </source>
</evidence>
<feature type="domain" description="Ketoreductase" evidence="4">
    <location>
        <begin position="31"/>
        <end position="225"/>
    </location>
</feature>
<proteinExistence type="inferred from homology"/>
<accession>A0A849C0Q1</accession>
<dbReference type="RefSeq" id="WP_322790101.1">
    <property type="nucleotide sequence ID" value="NZ_BAAANP010000001.1"/>
</dbReference>
<name>A0A849C0Q1_9ACTN</name>
<gene>
    <name evidence="5" type="ORF">HLB09_09215</name>
</gene>
<dbReference type="EMBL" id="JABEMA010000118">
    <property type="protein sequence ID" value="NNH23268.1"/>
    <property type="molecule type" value="Genomic_DNA"/>
</dbReference>
<dbReference type="PRINTS" id="PR00081">
    <property type="entry name" value="GDHRDH"/>
</dbReference>